<dbReference type="PROSITE" id="PS50297">
    <property type="entry name" value="ANK_REP_REGION"/>
    <property type="match status" value="2"/>
</dbReference>
<dbReference type="PANTHER" id="PTHR24173">
    <property type="entry name" value="ANKYRIN REPEAT CONTAINING"/>
    <property type="match status" value="1"/>
</dbReference>
<gene>
    <name evidence="4" type="ORF">HK099_008191</name>
</gene>
<dbReference type="InterPro" id="IPR002110">
    <property type="entry name" value="Ankyrin_rpt"/>
</dbReference>
<feature type="non-terminal residue" evidence="4">
    <location>
        <position position="1"/>
    </location>
</feature>
<dbReference type="Proteomes" id="UP001211065">
    <property type="component" value="Unassembled WGS sequence"/>
</dbReference>
<dbReference type="AlphaFoldDB" id="A0AAD5XT99"/>
<dbReference type="Gene3D" id="1.25.40.20">
    <property type="entry name" value="Ankyrin repeat-containing domain"/>
    <property type="match status" value="1"/>
</dbReference>
<feature type="repeat" description="ANK" evidence="3">
    <location>
        <begin position="75"/>
        <end position="107"/>
    </location>
</feature>
<dbReference type="EMBL" id="JADGJW010000877">
    <property type="protein sequence ID" value="KAJ3210693.1"/>
    <property type="molecule type" value="Genomic_DNA"/>
</dbReference>
<protein>
    <recommendedName>
        <fullName evidence="6">Ankyrin</fullName>
    </recommendedName>
</protein>
<keyword evidence="1" id="KW-0677">Repeat</keyword>
<dbReference type="SMART" id="SM00248">
    <property type="entry name" value="ANK"/>
    <property type="match status" value="3"/>
</dbReference>
<proteinExistence type="predicted"/>
<accession>A0AAD5XT99</accession>
<evidence type="ECO:0000256" key="2">
    <source>
        <dbReference type="ARBA" id="ARBA00023043"/>
    </source>
</evidence>
<dbReference type="PRINTS" id="PR01415">
    <property type="entry name" value="ANKYRIN"/>
</dbReference>
<dbReference type="InterPro" id="IPR036770">
    <property type="entry name" value="Ankyrin_rpt-contain_sf"/>
</dbReference>
<evidence type="ECO:0000313" key="4">
    <source>
        <dbReference type="EMBL" id="KAJ3210693.1"/>
    </source>
</evidence>
<sequence length="170" mass="18948">PLYTSCSRGHKEISILLMQHPRTDLNFSKKDGSSPLYVASQNNNFEIVKALLDTLNQPEFEMKRQRLNINIPIHDKSTPLIIAAQLGWLSIVKILVEYGADLNLRMSGGYSAFYVASSFGQTDVVNFFISLNTEENRVKIDAKADDGTTALDAAKFNNHSKVVEILTNIS</sequence>
<evidence type="ECO:0000313" key="5">
    <source>
        <dbReference type="Proteomes" id="UP001211065"/>
    </source>
</evidence>
<dbReference type="PANTHER" id="PTHR24173:SF74">
    <property type="entry name" value="ANKYRIN REPEAT DOMAIN-CONTAINING PROTEIN 16"/>
    <property type="match status" value="1"/>
</dbReference>
<evidence type="ECO:0000256" key="1">
    <source>
        <dbReference type="ARBA" id="ARBA00022737"/>
    </source>
</evidence>
<evidence type="ECO:0008006" key="6">
    <source>
        <dbReference type="Google" id="ProtNLM"/>
    </source>
</evidence>
<dbReference type="PROSITE" id="PS50088">
    <property type="entry name" value="ANK_REPEAT"/>
    <property type="match status" value="2"/>
</dbReference>
<organism evidence="4 5">
    <name type="scientific">Clydaea vesicula</name>
    <dbReference type="NCBI Taxonomy" id="447962"/>
    <lineage>
        <taxon>Eukaryota</taxon>
        <taxon>Fungi</taxon>
        <taxon>Fungi incertae sedis</taxon>
        <taxon>Chytridiomycota</taxon>
        <taxon>Chytridiomycota incertae sedis</taxon>
        <taxon>Chytridiomycetes</taxon>
        <taxon>Lobulomycetales</taxon>
        <taxon>Lobulomycetaceae</taxon>
        <taxon>Clydaea</taxon>
    </lineage>
</organism>
<dbReference type="Pfam" id="PF12796">
    <property type="entry name" value="Ank_2"/>
    <property type="match status" value="2"/>
</dbReference>
<name>A0AAD5XT99_9FUNG</name>
<comment type="caution">
    <text evidence="4">The sequence shown here is derived from an EMBL/GenBank/DDBJ whole genome shotgun (WGS) entry which is preliminary data.</text>
</comment>
<keyword evidence="2 3" id="KW-0040">ANK repeat</keyword>
<feature type="repeat" description="ANK" evidence="3">
    <location>
        <begin position="31"/>
        <end position="53"/>
    </location>
</feature>
<reference evidence="4" key="1">
    <citation type="submission" date="2020-05" db="EMBL/GenBank/DDBJ databases">
        <title>Phylogenomic resolution of chytrid fungi.</title>
        <authorList>
            <person name="Stajich J.E."/>
            <person name="Amses K."/>
            <person name="Simmons R."/>
            <person name="Seto K."/>
            <person name="Myers J."/>
            <person name="Bonds A."/>
            <person name="Quandt C.A."/>
            <person name="Barry K."/>
            <person name="Liu P."/>
            <person name="Grigoriev I."/>
            <person name="Longcore J.E."/>
            <person name="James T.Y."/>
        </authorList>
    </citation>
    <scope>NUCLEOTIDE SEQUENCE</scope>
    <source>
        <strain evidence="4">JEL0476</strain>
    </source>
</reference>
<evidence type="ECO:0000256" key="3">
    <source>
        <dbReference type="PROSITE-ProRule" id="PRU00023"/>
    </source>
</evidence>
<keyword evidence="5" id="KW-1185">Reference proteome</keyword>
<dbReference type="SUPFAM" id="SSF48403">
    <property type="entry name" value="Ankyrin repeat"/>
    <property type="match status" value="1"/>
</dbReference>